<evidence type="ECO:0000256" key="1">
    <source>
        <dbReference type="ARBA" id="ARBA00000085"/>
    </source>
</evidence>
<sequence length="599" mass="63811">MTVGPVPMGTGPSPGGQLSGSRSRVAQRLGFRLAALLAVALLPLAIISFLQADAWVAAARDQRAAVLMGDTLRVSSPVIGLIREAQGAAAALARTVRPLLDDERTCDAVMSHLAGVSPQYSFVGYVPSDGRMICASDGAAYDYSGNPLFQEIMADLRAQILVNSRSPVARTSVVLVIHPVIARLGGGYSGYVVLALPHSALPADATLARGDARRELPSFLTMNRDGMVLTSSGGLDHAADLLPQDVPLAERARDGLASFVTRTAAGQERFYALVPVVEGQLYVLGSVPAREAVGLGPVSLVTPFLVSALMWAGSLIVAWIAAERLVSRHIRRLGRAIGAFASGNRVVGGLDMEGAPAEIRDVGQAFLRMTETILRDEAELEDTVHQREVLLREVHHRVKNNLQLIASIMNMQSRRARSPETKALMRGLQERVMSLATVHKELYQTSGLTDVRADELLGDITRQIIGMASAPGRAFHIDHDFAPIPLTPDQAVPLSLLLTEALTNAIKYAEPAPGASSPRLELRFAPLPGNRAELVIVNTASEGEAAAEPEGTGLGQQLVGAFASQLGGELETRQADGRYLLRVAFELNPLARAENRHGA</sequence>
<keyword evidence="10" id="KW-1133">Transmembrane helix</keyword>
<evidence type="ECO:0000256" key="8">
    <source>
        <dbReference type="ARBA" id="ARBA00022840"/>
    </source>
</evidence>
<keyword evidence="8" id="KW-0067">ATP-binding</keyword>
<accession>A0A5C4NE87</accession>
<keyword evidence="13" id="KW-1185">Reference proteome</keyword>
<dbReference type="PROSITE" id="PS50885">
    <property type="entry name" value="HAMP"/>
    <property type="match status" value="1"/>
</dbReference>
<organism evidence="12 13">
    <name type="scientific">Rubellimicrobium roseum</name>
    <dbReference type="NCBI Taxonomy" id="687525"/>
    <lineage>
        <taxon>Bacteria</taxon>
        <taxon>Pseudomonadati</taxon>
        <taxon>Pseudomonadota</taxon>
        <taxon>Alphaproteobacteria</taxon>
        <taxon>Rhodobacterales</taxon>
        <taxon>Roseobacteraceae</taxon>
        <taxon>Rubellimicrobium</taxon>
    </lineage>
</organism>
<dbReference type="Proteomes" id="UP000305709">
    <property type="component" value="Unassembled WGS sequence"/>
</dbReference>
<keyword evidence="10" id="KW-0472">Membrane</keyword>
<evidence type="ECO:0000256" key="3">
    <source>
        <dbReference type="ARBA" id="ARBA00012438"/>
    </source>
</evidence>
<dbReference type="PANTHER" id="PTHR41523:SF8">
    <property type="entry name" value="ETHYLENE RESPONSE SENSOR PROTEIN"/>
    <property type="match status" value="1"/>
</dbReference>
<dbReference type="GO" id="GO:0007165">
    <property type="term" value="P:signal transduction"/>
    <property type="evidence" value="ECO:0007669"/>
    <property type="project" value="InterPro"/>
</dbReference>
<dbReference type="InterPro" id="IPR036890">
    <property type="entry name" value="HATPase_C_sf"/>
</dbReference>
<evidence type="ECO:0000256" key="6">
    <source>
        <dbReference type="ARBA" id="ARBA00022741"/>
    </source>
</evidence>
<dbReference type="InterPro" id="IPR003660">
    <property type="entry name" value="HAMP_dom"/>
</dbReference>
<dbReference type="OrthoDB" id="9767435at2"/>
<evidence type="ECO:0000313" key="12">
    <source>
        <dbReference type="EMBL" id="TNC72452.1"/>
    </source>
</evidence>
<feature type="domain" description="HAMP" evidence="11">
    <location>
        <begin position="324"/>
        <end position="378"/>
    </location>
</feature>
<comment type="caution">
    <text evidence="12">The sequence shown here is derived from an EMBL/GenBank/DDBJ whole genome shotgun (WGS) entry which is preliminary data.</text>
</comment>
<evidence type="ECO:0000256" key="4">
    <source>
        <dbReference type="ARBA" id="ARBA00022553"/>
    </source>
</evidence>
<dbReference type="GO" id="GO:0016020">
    <property type="term" value="C:membrane"/>
    <property type="evidence" value="ECO:0007669"/>
    <property type="project" value="UniProtKB-SubCell"/>
</dbReference>
<evidence type="ECO:0000256" key="5">
    <source>
        <dbReference type="ARBA" id="ARBA00022679"/>
    </source>
</evidence>
<dbReference type="AlphaFoldDB" id="A0A5C4NE87"/>
<keyword evidence="7 12" id="KW-0418">Kinase</keyword>
<dbReference type="Gene3D" id="3.30.565.10">
    <property type="entry name" value="Histidine kinase-like ATPase, C-terminal domain"/>
    <property type="match status" value="1"/>
</dbReference>
<dbReference type="EMBL" id="VDFV01000008">
    <property type="protein sequence ID" value="TNC72452.1"/>
    <property type="molecule type" value="Genomic_DNA"/>
</dbReference>
<evidence type="ECO:0000313" key="13">
    <source>
        <dbReference type="Proteomes" id="UP000305709"/>
    </source>
</evidence>
<dbReference type="GO" id="GO:0005524">
    <property type="term" value="F:ATP binding"/>
    <property type="evidence" value="ECO:0007669"/>
    <property type="project" value="UniProtKB-KW"/>
</dbReference>
<dbReference type="EC" id="2.7.13.3" evidence="3"/>
<keyword evidence="10" id="KW-0812">Transmembrane</keyword>
<feature type="transmembrane region" description="Helical" evidence="10">
    <location>
        <begin position="300"/>
        <end position="322"/>
    </location>
</feature>
<gene>
    <name evidence="12" type="ORF">FHG71_08690</name>
</gene>
<feature type="transmembrane region" description="Helical" evidence="10">
    <location>
        <begin position="29"/>
        <end position="50"/>
    </location>
</feature>
<keyword evidence="5" id="KW-0808">Transferase</keyword>
<evidence type="ECO:0000256" key="10">
    <source>
        <dbReference type="SAM" id="Phobius"/>
    </source>
</evidence>
<keyword evidence="6" id="KW-0547">Nucleotide-binding</keyword>
<comment type="catalytic activity">
    <reaction evidence="1">
        <text>ATP + protein L-histidine = ADP + protein N-phospho-L-histidine.</text>
        <dbReference type="EC" id="2.7.13.3"/>
    </reaction>
</comment>
<proteinExistence type="predicted"/>
<evidence type="ECO:0000259" key="11">
    <source>
        <dbReference type="PROSITE" id="PS50885"/>
    </source>
</evidence>
<evidence type="ECO:0000256" key="9">
    <source>
        <dbReference type="SAM" id="MobiDB-lite"/>
    </source>
</evidence>
<name>A0A5C4NE87_9RHOB</name>
<reference evidence="12 13" key="1">
    <citation type="submission" date="2019-06" db="EMBL/GenBank/DDBJ databases">
        <authorList>
            <person name="Jiang L."/>
        </authorList>
    </citation>
    <scope>NUCLEOTIDE SEQUENCE [LARGE SCALE GENOMIC DNA]</scope>
    <source>
        <strain evidence="12 13">YIM 48858</strain>
    </source>
</reference>
<dbReference type="RefSeq" id="WP_139081235.1">
    <property type="nucleotide sequence ID" value="NZ_VDFV01000008.1"/>
</dbReference>
<dbReference type="Pfam" id="PF07568">
    <property type="entry name" value="HisKA_2"/>
    <property type="match status" value="1"/>
</dbReference>
<dbReference type="InterPro" id="IPR011495">
    <property type="entry name" value="Sig_transdc_His_kin_sub2_dim/P"/>
</dbReference>
<comment type="subcellular location">
    <subcellularLocation>
        <location evidence="2">Membrane</location>
    </subcellularLocation>
</comment>
<protein>
    <recommendedName>
        <fullName evidence="3">histidine kinase</fullName>
        <ecNumber evidence="3">2.7.13.3</ecNumber>
    </recommendedName>
</protein>
<keyword evidence="4" id="KW-0597">Phosphoprotein</keyword>
<dbReference type="PANTHER" id="PTHR41523">
    <property type="entry name" value="TWO-COMPONENT SYSTEM SENSOR PROTEIN"/>
    <property type="match status" value="1"/>
</dbReference>
<evidence type="ECO:0000256" key="7">
    <source>
        <dbReference type="ARBA" id="ARBA00022777"/>
    </source>
</evidence>
<dbReference type="GO" id="GO:0004673">
    <property type="term" value="F:protein histidine kinase activity"/>
    <property type="evidence" value="ECO:0007669"/>
    <property type="project" value="UniProtKB-EC"/>
</dbReference>
<feature type="region of interest" description="Disordered" evidence="9">
    <location>
        <begin position="1"/>
        <end position="21"/>
    </location>
</feature>
<evidence type="ECO:0000256" key="2">
    <source>
        <dbReference type="ARBA" id="ARBA00004370"/>
    </source>
</evidence>
<dbReference type="Gene3D" id="3.30.450.20">
    <property type="entry name" value="PAS domain"/>
    <property type="match status" value="2"/>
</dbReference>
<dbReference type="SUPFAM" id="SSF55874">
    <property type="entry name" value="ATPase domain of HSP90 chaperone/DNA topoisomerase II/histidine kinase"/>
    <property type="match status" value="1"/>
</dbReference>